<evidence type="ECO:0000313" key="2">
    <source>
        <dbReference type="EMBL" id="MCB4879235.1"/>
    </source>
</evidence>
<dbReference type="EMBL" id="JAHXEI010000001">
    <property type="protein sequence ID" value="MCB4879235.1"/>
    <property type="molecule type" value="Genomic_DNA"/>
</dbReference>
<evidence type="ECO:0000313" key="7">
    <source>
        <dbReference type="Proteomes" id="UP000285613"/>
    </source>
</evidence>
<dbReference type="Proteomes" id="UP001197735">
    <property type="component" value="Unassembled WGS sequence"/>
</dbReference>
<accession>A0A267WL18</accession>
<evidence type="ECO:0000313" key="6">
    <source>
        <dbReference type="Proteomes" id="UP000216789"/>
    </source>
</evidence>
<evidence type="ECO:0000256" key="1">
    <source>
        <dbReference type="SAM" id="MobiDB-lite"/>
    </source>
</evidence>
<reference evidence="5 8" key="3">
    <citation type="submission" date="2019-07" db="EMBL/GenBank/DDBJ databases">
        <authorList>
            <person name="Chang H.-W."/>
            <person name="Raman A."/>
            <person name="Venkatesh S."/>
            <person name="Gehrig J."/>
        </authorList>
    </citation>
    <scope>NUCLEOTIDE SEQUENCE [LARGE SCALE GENOMIC DNA]</scope>
    <source>
        <strain evidence="5">Bifidobacterium_pseudocatenulatum_LFYP_29</strain>
    </source>
</reference>
<proteinExistence type="predicted"/>
<gene>
    <name evidence="5" type="ORF">BPLFYP29_01178</name>
    <name evidence="3" type="ORF">BPS1E_1236</name>
    <name evidence="4" type="ORF">DWZ91_00020</name>
    <name evidence="2" type="ORF">KZP06_00480</name>
</gene>
<dbReference type="RefSeq" id="WP_003833664.1">
    <property type="nucleotide sequence ID" value="NZ_BCXY01000003.1"/>
</dbReference>
<dbReference type="EMBL" id="CABHOD010000007">
    <property type="protein sequence ID" value="VUX63947.1"/>
    <property type="molecule type" value="Genomic_DNA"/>
</dbReference>
<protein>
    <submittedName>
        <fullName evidence="3">Branched-chain amino acid ABC transporter substrate-binding protein</fullName>
    </submittedName>
</protein>
<feature type="region of interest" description="Disordered" evidence="1">
    <location>
        <begin position="1"/>
        <end position="37"/>
    </location>
</feature>
<name>A0A267WL18_BIFPS</name>
<organism evidence="3 6">
    <name type="scientific">Bifidobacterium pseudocatenulatum</name>
    <dbReference type="NCBI Taxonomy" id="28026"/>
    <lineage>
        <taxon>Bacteria</taxon>
        <taxon>Bacillati</taxon>
        <taxon>Actinomycetota</taxon>
        <taxon>Actinomycetes</taxon>
        <taxon>Bifidobacteriales</taxon>
        <taxon>Bifidobacteriaceae</taxon>
        <taxon>Bifidobacterium</taxon>
    </lineage>
</organism>
<reference evidence="2" key="4">
    <citation type="submission" date="2021-07" db="EMBL/GenBank/DDBJ databases">
        <title>Xylan utilisation by Bifidobacterium pseudocatenulatum.</title>
        <authorList>
            <person name="Watanabe Y."/>
        </authorList>
    </citation>
    <scope>NUCLEOTIDE SEQUENCE</scope>
    <source>
        <strain evidence="2">YIT12824</strain>
    </source>
</reference>
<dbReference type="Proteomes" id="UP000331308">
    <property type="component" value="Unassembled WGS sequence"/>
</dbReference>
<comment type="caution">
    <text evidence="3">The sequence shown here is derived from an EMBL/GenBank/DDBJ whole genome shotgun (WGS) entry which is preliminary data.</text>
</comment>
<dbReference type="EMBL" id="MNLB01000006">
    <property type="protein sequence ID" value="PAC73310.1"/>
    <property type="molecule type" value="Genomic_DNA"/>
</dbReference>
<evidence type="ECO:0000313" key="3">
    <source>
        <dbReference type="EMBL" id="PAC73310.1"/>
    </source>
</evidence>
<evidence type="ECO:0000313" key="4">
    <source>
        <dbReference type="EMBL" id="RHL97366.1"/>
    </source>
</evidence>
<evidence type="ECO:0000313" key="8">
    <source>
        <dbReference type="Proteomes" id="UP000331308"/>
    </source>
</evidence>
<evidence type="ECO:0000313" key="5">
    <source>
        <dbReference type="EMBL" id="VUX63947.1"/>
    </source>
</evidence>
<dbReference type="GeneID" id="45581966"/>
<dbReference type="EMBL" id="QRPH01000001">
    <property type="protein sequence ID" value="RHL97366.1"/>
    <property type="molecule type" value="Genomic_DNA"/>
</dbReference>
<dbReference type="AlphaFoldDB" id="A0A267WL18"/>
<reference evidence="3 6" key="1">
    <citation type="journal article" date="2017" name="ISME J.">
        <title>Unveiling bifidobacterial biogeography across the mammalian branch of the tree of life.</title>
        <authorList>
            <person name="Milani C."/>
            <person name="Mangifesta M."/>
            <person name="Mancabelli L."/>
            <person name="Lugli G.A."/>
            <person name="James K."/>
            <person name="Duranti S."/>
            <person name="Turroni F."/>
            <person name="Ferrario C."/>
            <person name="Ossiprandi M.C."/>
            <person name="van Sinderen D."/>
            <person name="Ventura M."/>
        </authorList>
    </citation>
    <scope>NUCLEOTIDE SEQUENCE [LARGE SCALE GENOMIC DNA]</scope>
    <source>
        <strain evidence="3 6">1E</strain>
    </source>
</reference>
<sequence length="63" mass="6931">MIAFDQTKPLLKDGKDIQYQGQTGIGPFNKNNDPSSANIGVYTFDKDNKPVFDHTQSGDVPTD</sequence>
<dbReference type="Proteomes" id="UP000216789">
    <property type="component" value="Unassembled WGS sequence"/>
</dbReference>
<reference evidence="4 7" key="2">
    <citation type="submission" date="2018-08" db="EMBL/GenBank/DDBJ databases">
        <title>A genome reference for cultivated species of the human gut microbiota.</title>
        <authorList>
            <person name="Zou Y."/>
            <person name="Xue W."/>
            <person name="Luo G."/>
        </authorList>
    </citation>
    <scope>NUCLEOTIDE SEQUENCE [LARGE SCALE GENOMIC DNA]</scope>
    <source>
        <strain evidence="4 7">AF36-12AT</strain>
    </source>
</reference>
<dbReference type="Proteomes" id="UP000285613">
    <property type="component" value="Unassembled WGS sequence"/>
</dbReference>